<dbReference type="AlphaFoldDB" id="A0AAE0H8V5"/>
<evidence type="ECO:0000313" key="3">
    <source>
        <dbReference type="Proteomes" id="UP001278766"/>
    </source>
</evidence>
<dbReference type="Proteomes" id="UP001278766">
    <property type="component" value="Unassembled WGS sequence"/>
</dbReference>
<reference evidence="2" key="1">
    <citation type="journal article" date="2023" name="Mol. Phylogenet. Evol.">
        <title>Genome-scale phylogeny and comparative genomics of the fungal order Sordariales.</title>
        <authorList>
            <person name="Hensen N."/>
            <person name="Bonometti L."/>
            <person name="Westerberg I."/>
            <person name="Brannstrom I.O."/>
            <person name="Guillou S."/>
            <person name="Cros-Aarteil S."/>
            <person name="Calhoun S."/>
            <person name="Haridas S."/>
            <person name="Kuo A."/>
            <person name="Mondo S."/>
            <person name="Pangilinan J."/>
            <person name="Riley R."/>
            <person name="LaButti K."/>
            <person name="Andreopoulos B."/>
            <person name="Lipzen A."/>
            <person name="Chen C."/>
            <person name="Yan M."/>
            <person name="Daum C."/>
            <person name="Ng V."/>
            <person name="Clum A."/>
            <person name="Steindorff A."/>
            <person name="Ohm R.A."/>
            <person name="Martin F."/>
            <person name="Silar P."/>
            <person name="Natvig D.O."/>
            <person name="Lalanne C."/>
            <person name="Gautier V."/>
            <person name="Ament-Velasquez S.L."/>
            <person name="Kruys A."/>
            <person name="Hutchinson M.I."/>
            <person name="Powell A.J."/>
            <person name="Barry K."/>
            <person name="Miller A.N."/>
            <person name="Grigoriev I.V."/>
            <person name="Debuchy R."/>
            <person name="Gladieux P."/>
            <person name="Hiltunen Thoren M."/>
            <person name="Johannesson H."/>
        </authorList>
    </citation>
    <scope>NUCLEOTIDE SEQUENCE</scope>
    <source>
        <strain evidence="2">CBS 168.71</strain>
    </source>
</reference>
<organism evidence="2 3">
    <name type="scientific">Chaetomium fimeti</name>
    <dbReference type="NCBI Taxonomy" id="1854472"/>
    <lineage>
        <taxon>Eukaryota</taxon>
        <taxon>Fungi</taxon>
        <taxon>Dikarya</taxon>
        <taxon>Ascomycota</taxon>
        <taxon>Pezizomycotina</taxon>
        <taxon>Sordariomycetes</taxon>
        <taxon>Sordariomycetidae</taxon>
        <taxon>Sordariales</taxon>
        <taxon>Chaetomiaceae</taxon>
        <taxon>Chaetomium</taxon>
    </lineage>
</organism>
<proteinExistence type="predicted"/>
<feature type="compositionally biased region" description="Low complexity" evidence="1">
    <location>
        <begin position="117"/>
        <end position="138"/>
    </location>
</feature>
<comment type="caution">
    <text evidence="2">The sequence shown here is derived from an EMBL/GenBank/DDBJ whole genome shotgun (WGS) entry which is preliminary data.</text>
</comment>
<accession>A0AAE0H8V5</accession>
<protein>
    <submittedName>
        <fullName evidence="2">Uncharacterized protein</fullName>
    </submittedName>
</protein>
<dbReference type="RefSeq" id="XP_062655631.1">
    <property type="nucleotide sequence ID" value="XM_062807697.1"/>
</dbReference>
<evidence type="ECO:0000313" key="2">
    <source>
        <dbReference type="EMBL" id="KAK3292117.1"/>
    </source>
</evidence>
<feature type="region of interest" description="Disordered" evidence="1">
    <location>
        <begin position="85"/>
        <end position="142"/>
    </location>
</feature>
<evidence type="ECO:0000256" key="1">
    <source>
        <dbReference type="SAM" id="MobiDB-lite"/>
    </source>
</evidence>
<dbReference type="GeneID" id="87844645"/>
<name>A0AAE0H8V5_9PEZI</name>
<sequence length="251" mass="25855">MVNMTVYSEVKRLYSSLQEMVGLRRRKRQLQIVLRTFDFKREATIIPGLTEDEISVLREKAAASRLGIAHADAYTDTLLPLPAHHHPLRSRASGPLSLSPSMAPTGPPRLSIPIPIPGGNPSRQGSGSSSLRSSSTVGTGPGALGGMLGVAGGGGGGGAERMSVSMNDLDLLLFGNPSGVSHVGAAPAAPELVMPPLGPVVSSVAGSAMTVSPLELDDGVTGGVDWGMEFEFQMGSPVSPLSPASRGKRGV</sequence>
<keyword evidence="3" id="KW-1185">Reference proteome</keyword>
<dbReference type="EMBL" id="JAUEPN010000007">
    <property type="protein sequence ID" value="KAK3292117.1"/>
    <property type="molecule type" value="Genomic_DNA"/>
</dbReference>
<reference evidence="2" key="2">
    <citation type="submission" date="2023-06" db="EMBL/GenBank/DDBJ databases">
        <authorList>
            <consortium name="Lawrence Berkeley National Laboratory"/>
            <person name="Haridas S."/>
            <person name="Hensen N."/>
            <person name="Bonometti L."/>
            <person name="Westerberg I."/>
            <person name="Brannstrom I.O."/>
            <person name="Guillou S."/>
            <person name="Cros-Aarteil S."/>
            <person name="Calhoun S."/>
            <person name="Kuo A."/>
            <person name="Mondo S."/>
            <person name="Pangilinan J."/>
            <person name="Riley R."/>
            <person name="Labutti K."/>
            <person name="Andreopoulos B."/>
            <person name="Lipzen A."/>
            <person name="Chen C."/>
            <person name="Yanf M."/>
            <person name="Daum C."/>
            <person name="Ng V."/>
            <person name="Clum A."/>
            <person name="Steindorff A."/>
            <person name="Ohm R."/>
            <person name="Martin F."/>
            <person name="Silar P."/>
            <person name="Natvig D."/>
            <person name="Lalanne C."/>
            <person name="Gautier V."/>
            <person name="Ament-Velasquez S.L."/>
            <person name="Kruys A."/>
            <person name="Hutchinson M.I."/>
            <person name="Powell A.J."/>
            <person name="Barry K."/>
            <person name="Miller A.N."/>
            <person name="Grigoriev I.V."/>
            <person name="Debuchy R."/>
            <person name="Gladieux P."/>
            <person name="Thoren M.H."/>
            <person name="Johannesson H."/>
        </authorList>
    </citation>
    <scope>NUCLEOTIDE SEQUENCE</scope>
    <source>
        <strain evidence="2">CBS 168.71</strain>
    </source>
</reference>
<gene>
    <name evidence="2" type="ORF">B0H64DRAFT_466641</name>
</gene>